<organism evidence="1 2">
    <name type="scientific">Glutamicibacter ardleyensis</name>
    <dbReference type="NCBI Taxonomy" id="225894"/>
    <lineage>
        <taxon>Bacteria</taxon>
        <taxon>Bacillati</taxon>
        <taxon>Actinomycetota</taxon>
        <taxon>Actinomycetes</taxon>
        <taxon>Micrococcales</taxon>
        <taxon>Micrococcaceae</taxon>
        <taxon>Glutamicibacter</taxon>
    </lineage>
</organism>
<reference evidence="2" key="1">
    <citation type="journal article" date="2019" name="Int. J. Syst. Evol. Microbiol.">
        <title>The Global Catalogue of Microorganisms (GCM) 10K type strain sequencing project: providing services to taxonomists for standard genome sequencing and annotation.</title>
        <authorList>
            <consortium name="The Broad Institute Genomics Platform"/>
            <consortium name="The Broad Institute Genome Sequencing Center for Infectious Disease"/>
            <person name="Wu L."/>
            <person name="Ma J."/>
        </authorList>
    </citation>
    <scope>NUCLEOTIDE SEQUENCE [LARGE SCALE GENOMIC DNA]</scope>
    <source>
        <strain evidence="2">CGMCC 1.3685</strain>
    </source>
</reference>
<dbReference type="Proteomes" id="UP000606115">
    <property type="component" value="Unassembled WGS sequence"/>
</dbReference>
<evidence type="ECO:0000313" key="1">
    <source>
        <dbReference type="EMBL" id="GGJ65696.1"/>
    </source>
</evidence>
<evidence type="ECO:0000313" key="2">
    <source>
        <dbReference type="Proteomes" id="UP000606115"/>
    </source>
</evidence>
<name>A0ABQ2DP87_9MICC</name>
<proteinExistence type="predicted"/>
<accession>A0ABQ2DP87</accession>
<dbReference type="RefSeq" id="WP_188686087.1">
    <property type="nucleotide sequence ID" value="NZ_BMKX01000006.1"/>
</dbReference>
<sequence length="104" mass="12098">MGMFTESVQVSCSPSGVPLRISWDGCDYRLVAEPQRWFERRKWWDENLRIPRGIGAGLVDYEIWRLEITPATSRGPMRSVDVSFDPQSTRWRLIRVNQEMPIGA</sequence>
<comment type="caution">
    <text evidence="1">The sequence shown here is derived from an EMBL/GenBank/DDBJ whole genome shotgun (WGS) entry which is preliminary data.</text>
</comment>
<dbReference type="GeneID" id="303304925"/>
<keyword evidence="2" id="KW-1185">Reference proteome</keyword>
<protein>
    <submittedName>
        <fullName evidence="1">Uncharacterized protein</fullName>
    </submittedName>
</protein>
<dbReference type="EMBL" id="BMKX01000006">
    <property type="protein sequence ID" value="GGJ65696.1"/>
    <property type="molecule type" value="Genomic_DNA"/>
</dbReference>
<gene>
    <name evidence="1" type="ORF">GCM10007173_25760</name>
</gene>